<feature type="chain" id="PRO_5035426649" evidence="2">
    <location>
        <begin position="19"/>
        <end position="340"/>
    </location>
</feature>
<dbReference type="Proteomes" id="UP000801492">
    <property type="component" value="Unassembled WGS sequence"/>
</dbReference>
<keyword evidence="1" id="KW-0472">Membrane</keyword>
<organism evidence="3 4">
    <name type="scientific">Ignelater luminosus</name>
    <name type="common">Cucubano</name>
    <name type="synonym">Pyrophorus luminosus</name>
    <dbReference type="NCBI Taxonomy" id="2038154"/>
    <lineage>
        <taxon>Eukaryota</taxon>
        <taxon>Metazoa</taxon>
        <taxon>Ecdysozoa</taxon>
        <taxon>Arthropoda</taxon>
        <taxon>Hexapoda</taxon>
        <taxon>Insecta</taxon>
        <taxon>Pterygota</taxon>
        <taxon>Neoptera</taxon>
        <taxon>Endopterygota</taxon>
        <taxon>Coleoptera</taxon>
        <taxon>Polyphaga</taxon>
        <taxon>Elateriformia</taxon>
        <taxon>Elateroidea</taxon>
        <taxon>Elateridae</taxon>
        <taxon>Agrypninae</taxon>
        <taxon>Pyrophorini</taxon>
        <taxon>Ignelater</taxon>
    </lineage>
</organism>
<proteinExistence type="predicted"/>
<comment type="caution">
    <text evidence="3">The sequence shown here is derived from an EMBL/GenBank/DDBJ whole genome shotgun (WGS) entry which is preliminary data.</text>
</comment>
<protein>
    <submittedName>
        <fullName evidence="3">Uncharacterized protein</fullName>
    </submittedName>
</protein>
<evidence type="ECO:0000313" key="4">
    <source>
        <dbReference type="Proteomes" id="UP000801492"/>
    </source>
</evidence>
<dbReference type="EMBL" id="VTPC01090708">
    <property type="protein sequence ID" value="KAF2881692.1"/>
    <property type="molecule type" value="Genomic_DNA"/>
</dbReference>
<dbReference type="OrthoDB" id="6617422at2759"/>
<keyword evidence="2" id="KW-0732">Signal</keyword>
<evidence type="ECO:0000256" key="2">
    <source>
        <dbReference type="SAM" id="SignalP"/>
    </source>
</evidence>
<name>A0A8K0CCG5_IGNLU</name>
<gene>
    <name evidence="3" type="ORF">ILUMI_24474</name>
</gene>
<accession>A0A8K0CCG5</accession>
<evidence type="ECO:0000256" key="1">
    <source>
        <dbReference type="SAM" id="Phobius"/>
    </source>
</evidence>
<feature type="transmembrane region" description="Helical" evidence="1">
    <location>
        <begin position="251"/>
        <end position="271"/>
    </location>
</feature>
<dbReference type="AlphaFoldDB" id="A0A8K0CCG5"/>
<keyword evidence="4" id="KW-1185">Reference proteome</keyword>
<evidence type="ECO:0000313" key="3">
    <source>
        <dbReference type="EMBL" id="KAF2881692.1"/>
    </source>
</evidence>
<reference evidence="3" key="1">
    <citation type="submission" date="2019-08" db="EMBL/GenBank/DDBJ databases">
        <title>The genome of the North American firefly Photinus pyralis.</title>
        <authorList>
            <consortium name="Photinus pyralis genome working group"/>
            <person name="Fallon T.R."/>
            <person name="Sander Lower S.E."/>
            <person name="Weng J.-K."/>
        </authorList>
    </citation>
    <scope>NUCLEOTIDE SEQUENCE</scope>
    <source>
        <strain evidence="3">TRF0915ILg1</strain>
        <tissue evidence="3">Whole body</tissue>
    </source>
</reference>
<feature type="signal peptide" evidence="2">
    <location>
        <begin position="1"/>
        <end position="18"/>
    </location>
</feature>
<keyword evidence="1" id="KW-1133">Transmembrane helix</keyword>
<keyword evidence="1" id="KW-0812">Transmembrane</keyword>
<sequence length="340" mass="40209">MTIQRLFIIIAILPYVKPIWPPSYKVNLTHEETFVISEIIGSDDTEDIYQAENEMIQEQELKKFNLDKDDGKYLQLHQLSARRNQEKLESNHIYKGKYKQKLKEMPYEEEVQPWEGGMVDKSGNIKSDSKVIYYPKEYEKRQSELKKNKSSEKAKTVSSNNDTDKDYDYNALKAEYDFNLQSFRKNKLFLNYNETKDEETVKEAVEVIFKGETTSKNCTEADRKGIGLKAAKCIWNDLTKKGLNKKERKTIFRRITTIIFIWLLVYLLVAIPCWCQRGWCCCCFQCKFCKPRERIDVAKKYLLDNPIGVYHTPEYEKVTYTPTNYEKYAQKRLEKALMKL</sequence>